<gene>
    <name evidence="1" type="ORF">AB6724_20950</name>
</gene>
<accession>A0ABV4A2G1</accession>
<proteinExistence type="predicted"/>
<dbReference type="EMBL" id="JBFYGN010000041">
    <property type="protein sequence ID" value="MEX8195306.1"/>
    <property type="molecule type" value="Genomic_DNA"/>
</dbReference>
<organism evidence="1 2">
    <name type="scientific">Comamonas guangdongensis</name>
    <dbReference type="NCBI Taxonomy" id="510515"/>
    <lineage>
        <taxon>Bacteria</taxon>
        <taxon>Pseudomonadati</taxon>
        <taxon>Pseudomonadota</taxon>
        <taxon>Betaproteobacteria</taxon>
        <taxon>Burkholderiales</taxon>
        <taxon>Comamonadaceae</taxon>
        <taxon>Comamonas</taxon>
    </lineage>
</organism>
<reference evidence="1 2" key="1">
    <citation type="journal article" date="2013" name="Int. J. Syst. Evol. Microbiol.">
        <title>Comamonas guangdongensis sp. nov., isolated from subterranean forest sediment, and emended description of the genus Comamonas.</title>
        <authorList>
            <person name="Zhang J."/>
            <person name="Wang Y."/>
            <person name="Zhou S."/>
            <person name="Wu C."/>
            <person name="He J."/>
            <person name="Li F."/>
        </authorList>
    </citation>
    <scope>NUCLEOTIDE SEQUENCE [LARGE SCALE GENOMIC DNA]</scope>
    <source>
        <strain evidence="1 2">CCTCC AB2011133</strain>
    </source>
</reference>
<evidence type="ECO:0000313" key="1">
    <source>
        <dbReference type="EMBL" id="MEX8195306.1"/>
    </source>
</evidence>
<protein>
    <submittedName>
        <fullName evidence="1">Uncharacterized protein</fullName>
    </submittedName>
</protein>
<sequence>MKQKNVQQQNQITEDMIRRVASYWRLNPLPVALIDCASSRDVDCMNAIILDFGVGEYGSPELEGTLLTSEGRFIKFEIETDRDHTSIHSVLTWRDITSTQNFGTRNRGTGSGYGALALKILQEMNQDP</sequence>
<dbReference type="Proteomes" id="UP001561046">
    <property type="component" value="Unassembled WGS sequence"/>
</dbReference>
<comment type="caution">
    <text evidence="1">The sequence shown here is derived from an EMBL/GenBank/DDBJ whole genome shotgun (WGS) entry which is preliminary data.</text>
</comment>
<keyword evidence="2" id="KW-1185">Reference proteome</keyword>
<evidence type="ECO:0000313" key="2">
    <source>
        <dbReference type="Proteomes" id="UP001561046"/>
    </source>
</evidence>
<name>A0ABV4A2G1_9BURK</name>
<dbReference type="RefSeq" id="WP_369340481.1">
    <property type="nucleotide sequence ID" value="NZ_JBFYGN010000041.1"/>
</dbReference>